<evidence type="ECO:0000256" key="9">
    <source>
        <dbReference type="RuleBase" id="RU003960"/>
    </source>
</evidence>
<organism evidence="11 12">
    <name type="scientific">Alteribacillus persepolensis</name>
    <dbReference type="NCBI Taxonomy" id="568899"/>
    <lineage>
        <taxon>Bacteria</taxon>
        <taxon>Bacillati</taxon>
        <taxon>Bacillota</taxon>
        <taxon>Bacilli</taxon>
        <taxon>Bacillales</taxon>
        <taxon>Bacillaceae</taxon>
        <taxon>Alteribacillus</taxon>
    </lineage>
</organism>
<dbReference type="GO" id="GO:0004851">
    <property type="term" value="F:uroporphyrin-III C-methyltransferase activity"/>
    <property type="evidence" value="ECO:0007669"/>
    <property type="project" value="UniProtKB-EC"/>
</dbReference>
<evidence type="ECO:0000259" key="10">
    <source>
        <dbReference type="Pfam" id="PF00590"/>
    </source>
</evidence>
<dbReference type="OrthoDB" id="9815856at2"/>
<dbReference type="EC" id="2.1.1.107" evidence="2"/>
<evidence type="ECO:0000256" key="8">
    <source>
        <dbReference type="ARBA" id="ARBA00079776"/>
    </source>
</evidence>
<evidence type="ECO:0000256" key="2">
    <source>
        <dbReference type="ARBA" id="ARBA00012162"/>
    </source>
</evidence>
<dbReference type="InterPro" id="IPR014776">
    <property type="entry name" value="4pyrrole_Mease_sub2"/>
</dbReference>
<dbReference type="STRING" id="568899.SAMN05192534_101402"/>
<dbReference type="Proteomes" id="UP000199163">
    <property type="component" value="Unassembled WGS sequence"/>
</dbReference>
<reference evidence="11 12" key="1">
    <citation type="submission" date="2016-10" db="EMBL/GenBank/DDBJ databases">
        <authorList>
            <person name="de Groot N.N."/>
        </authorList>
    </citation>
    <scope>NUCLEOTIDE SEQUENCE [LARGE SCALE GENOMIC DNA]</scope>
    <source>
        <strain evidence="11 12">DSM 21632</strain>
    </source>
</reference>
<evidence type="ECO:0000256" key="6">
    <source>
        <dbReference type="ARBA" id="ARBA00022691"/>
    </source>
</evidence>
<feature type="domain" description="Tetrapyrrole methylase" evidence="10">
    <location>
        <begin position="6"/>
        <end position="213"/>
    </location>
</feature>
<dbReference type="GO" id="GO:0032259">
    <property type="term" value="P:methylation"/>
    <property type="evidence" value="ECO:0007669"/>
    <property type="project" value="UniProtKB-KW"/>
</dbReference>
<dbReference type="InterPro" id="IPR006366">
    <property type="entry name" value="CobA/CysG_C"/>
</dbReference>
<keyword evidence="7" id="KW-0627">Porphyrin biosynthesis</keyword>
<dbReference type="InterPro" id="IPR050161">
    <property type="entry name" value="Siro_Cobalamin_biosynth"/>
</dbReference>
<dbReference type="AlphaFoldDB" id="A0A1G7Z518"/>
<dbReference type="FunFam" id="3.30.950.10:FF:000001">
    <property type="entry name" value="Siroheme synthase"/>
    <property type="match status" value="1"/>
</dbReference>
<dbReference type="SUPFAM" id="SSF53790">
    <property type="entry name" value="Tetrapyrrole methylase"/>
    <property type="match status" value="1"/>
</dbReference>
<evidence type="ECO:0000256" key="3">
    <source>
        <dbReference type="ARBA" id="ARBA00018323"/>
    </source>
</evidence>
<dbReference type="Gene3D" id="3.30.950.10">
    <property type="entry name" value="Methyltransferase, Cobalt-precorrin-4 Transmethylase, Domain 2"/>
    <property type="match status" value="1"/>
</dbReference>
<protein>
    <recommendedName>
        <fullName evidence="3">Uroporphyrinogen-III C-methyltransferase</fullName>
        <ecNumber evidence="2">2.1.1.107</ecNumber>
    </recommendedName>
    <alternativeName>
        <fullName evidence="8">Uroporphyrinogen III methylase</fullName>
    </alternativeName>
</protein>
<dbReference type="CDD" id="cd11642">
    <property type="entry name" value="SUMT"/>
    <property type="match status" value="1"/>
</dbReference>
<dbReference type="InterPro" id="IPR003043">
    <property type="entry name" value="Uropor_MeTrfase_CS"/>
</dbReference>
<evidence type="ECO:0000256" key="5">
    <source>
        <dbReference type="ARBA" id="ARBA00022679"/>
    </source>
</evidence>
<dbReference type="NCBIfam" id="NF004790">
    <property type="entry name" value="PRK06136.1"/>
    <property type="match status" value="1"/>
</dbReference>
<comment type="similarity">
    <text evidence="1 9">Belongs to the precorrin methyltransferase family.</text>
</comment>
<dbReference type="PROSITE" id="PS00840">
    <property type="entry name" value="SUMT_2"/>
    <property type="match status" value="1"/>
</dbReference>
<dbReference type="NCBIfam" id="TIGR01469">
    <property type="entry name" value="cobA_cysG_Cterm"/>
    <property type="match status" value="1"/>
</dbReference>
<dbReference type="Pfam" id="PF00590">
    <property type="entry name" value="TP_methylase"/>
    <property type="match status" value="1"/>
</dbReference>
<accession>A0A1G7Z518</accession>
<keyword evidence="6" id="KW-0949">S-adenosyl-L-methionine</keyword>
<dbReference type="InterPro" id="IPR000878">
    <property type="entry name" value="4pyrrol_Mease"/>
</dbReference>
<dbReference type="InterPro" id="IPR014777">
    <property type="entry name" value="4pyrrole_Mease_sub1"/>
</dbReference>
<dbReference type="Gene3D" id="3.40.1010.10">
    <property type="entry name" value="Cobalt-precorrin-4 Transmethylase, Domain 1"/>
    <property type="match status" value="1"/>
</dbReference>
<dbReference type="EMBL" id="FNDK01000001">
    <property type="protein sequence ID" value="SDH03699.1"/>
    <property type="molecule type" value="Genomic_DNA"/>
</dbReference>
<evidence type="ECO:0000313" key="12">
    <source>
        <dbReference type="Proteomes" id="UP000199163"/>
    </source>
</evidence>
<dbReference type="PANTHER" id="PTHR45790">
    <property type="entry name" value="SIROHEME SYNTHASE-RELATED"/>
    <property type="match status" value="1"/>
</dbReference>
<evidence type="ECO:0000256" key="1">
    <source>
        <dbReference type="ARBA" id="ARBA00005879"/>
    </source>
</evidence>
<keyword evidence="5 9" id="KW-0808">Transferase</keyword>
<gene>
    <name evidence="11" type="ORF">SAMN05192534_101402</name>
</gene>
<keyword evidence="12" id="KW-1185">Reference proteome</keyword>
<name>A0A1G7Z518_9BACI</name>
<dbReference type="InterPro" id="IPR035996">
    <property type="entry name" value="4pyrrol_Methylase_sf"/>
</dbReference>
<evidence type="ECO:0000313" key="11">
    <source>
        <dbReference type="EMBL" id="SDH03699.1"/>
    </source>
</evidence>
<evidence type="ECO:0000256" key="7">
    <source>
        <dbReference type="ARBA" id="ARBA00023244"/>
    </source>
</evidence>
<sequence>MKSGYVYITGAGPGDVKLLTVKAIEALQQSDVVIYDRLVNNDILEHVPAQAEFIYCGKLPKNHRLRQEEINQLLSDYASQGKTVTRLKGGDPFVFGRGGEEAQHLADVGIPFDVIPGISSGLAAPAYAGIPVTHRAYSSSVAMLTGHLPDEQDDKKWKALAEGIDTIIFYMGMQQIDMIARCLIDAGQSPDTPAAVIEWGTTDWQQTVTASLITLAETVHRAGLSHPAIIIVGDVVHLHEAIDWFNKEQAPARVNHET</sequence>
<proteinExistence type="inferred from homology"/>
<dbReference type="PANTHER" id="PTHR45790:SF3">
    <property type="entry name" value="S-ADENOSYL-L-METHIONINE-DEPENDENT UROPORPHYRINOGEN III METHYLTRANSFERASE, CHLOROPLASTIC"/>
    <property type="match status" value="1"/>
</dbReference>
<dbReference type="GO" id="GO:0019354">
    <property type="term" value="P:siroheme biosynthetic process"/>
    <property type="evidence" value="ECO:0007669"/>
    <property type="project" value="InterPro"/>
</dbReference>
<dbReference type="RefSeq" id="WP_091270693.1">
    <property type="nucleotide sequence ID" value="NZ_FNDK01000001.1"/>
</dbReference>
<keyword evidence="4 9" id="KW-0489">Methyltransferase</keyword>
<evidence type="ECO:0000256" key="4">
    <source>
        <dbReference type="ARBA" id="ARBA00022603"/>
    </source>
</evidence>
<dbReference type="FunFam" id="3.40.1010.10:FF:000001">
    <property type="entry name" value="Siroheme synthase"/>
    <property type="match status" value="1"/>
</dbReference>